<keyword evidence="2" id="KW-1185">Reference proteome</keyword>
<proteinExistence type="predicted"/>
<name>A0A0C3BZR1_HEBCY</name>
<accession>A0A0C3BZR1</accession>
<sequence length="407" mass="45582">MEPTLPFDILVSIVDLLAGGEDGNIKSLQILSQTCKLMVPLCRKHLFSSIHLLDRYKSKSKRFNELLSHNPDIAHYVKRLDYMFYNPIGDHELKILETLKEGSPLQSIALRSLAVEWKDYPEAMRSSLVSMIQLPTVTQLSIQSFKGFPAAVLSYCSNLVDLQLRGSLQMAPPEDNLSISRSKIPALVSLSVADTAYDSLALLLNSASLRECATIVDFSHLQRASFDVDSPGRIIELIKVTKRLEYFYICLVNMPTGLTGIGATLAINAYHTLESLEVYLDIEGDDYDPLCGLSHELKFLTGKNVLKELKLDVMISNPERPCRTDSEDWSALDSVLTESGAFPMLRQVSINISWFSMCGIEVPFEQLKEDKFPRLMESKVVQFRLSAQIDDCCTGLGPSYVRCNNPQ</sequence>
<dbReference type="OrthoDB" id="2745898at2759"/>
<reference evidence="2" key="2">
    <citation type="submission" date="2015-01" db="EMBL/GenBank/DDBJ databases">
        <title>Evolutionary Origins and Diversification of the Mycorrhizal Mutualists.</title>
        <authorList>
            <consortium name="DOE Joint Genome Institute"/>
            <consortium name="Mycorrhizal Genomics Consortium"/>
            <person name="Kohler A."/>
            <person name="Kuo A."/>
            <person name="Nagy L.G."/>
            <person name="Floudas D."/>
            <person name="Copeland A."/>
            <person name="Barry K.W."/>
            <person name="Cichocki N."/>
            <person name="Veneault-Fourrey C."/>
            <person name="LaButti K."/>
            <person name="Lindquist E.A."/>
            <person name="Lipzen A."/>
            <person name="Lundell T."/>
            <person name="Morin E."/>
            <person name="Murat C."/>
            <person name="Riley R."/>
            <person name="Ohm R."/>
            <person name="Sun H."/>
            <person name="Tunlid A."/>
            <person name="Henrissat B."/>
            <person name="Grigoriev I.V."/>
            <person name="Hibbett D.S."/>
            <person name="Martin F."/>
        </authorList>
    </citation>
    <scope>NUCLEOTIDE SEQUENCE [LARGE SCALE GENOMIC DNA]</scope>
    <source>
        <strain evidence="2">h7</strain>
    </source>
</reference>
<dbReference type="AlphaFoldDB" id="A0A0C3BZR1"/>
<organism evidence="1 2">
    <name type="scientific">Hebeloma cylindrosporum</name>
    <dbReference type="NCBI Taxonomy" id="76867"/>
    <lineage>
        <taxon>Eukaryota</taxon>
        <taxon>Fungi</taxon>
        <taxon>Dikarya</taxon>
        <taxon>Basidiomycota</taxon>
        <taxon>Agaricomycotina</taxon>
        <taxon>Agaricomycetes</taxon>
        <taxon>Agaricomycetidae</taxon>
        <taxon>Agaricales</taxon>
        <taxon>Agaricineae</taxon>
        <taxon>Hymenogastraceae</taxon>
        <taxon>Hebeloma</taxon>
    </lineage>
</organism>
<dbReference type="Proteomes" id="UP000053424">
    <property type="component" value="Unassembled WGS sequence"/>
</dbReference>
<dbReference type="EMBL" id="KN831779">
    <property type="protein sequence ID" value="KIM42085.1"/>
    <property type="molecule type" value="Genomic_DNA"/>
</dbReference>
<evidence type="ECO:0008006" key="3">
    <source>
        <dbReference type="Google" id="ProtNLM"/>
    </source>
</evidence>
<evidence type="ECO:0000313" key="2">
    <source>
        <dbReference type="Proteomes" id="UP000053424"/>
    </source>
</evidence>
<protein>
    <recommendedName>
        <fullName evidence="3">F-box domain-containing protein</fullName>
    </recommendedName>
</protein>
<dbReference type="HOGENOM" id="CLU_035624_0_0_1"/>
<evidence type="ECO:0000313" key="1">
    <source>
        <dbReference type="EMBL" id="KIM42085.1"/>
    </source>
</evidence>
<reference evidence="1 2" key="1">
    <citation type="submission" date="2014-04" db="EMBL/GenBank/DDBJ databases">
        <authorList>
            <consortium name="DOE Joint Genome Institute"/>
            <person name="Kuo A."/>
            <person name="Gay G."/>
            <person name="Dore J."/>
            <person name="Kohler A."/>
            <person name="Nagy L.G."/>
            <person name="Floudas D."/>
            <person name="Copeland A."/>
            <person name="Barry K.W."/>
            <person name="Cichocki N."/>
            <person name="Veneault-Fourrey C."/>
            <person name="LaButti K."/>
            <person name="Lindquist E.A."/>
            <person name="Lipzen A."/>
            <person name="Lundell T."/>
            <person name="Morin E."/>
            <person name="Murat C."/>
            <person name="Sun H."/>
            <person name="Tunlid A."/>
            <person name="Henrissat B."/>
            <person name="Grigoriev I.V."/>
            <person name="Hibbett D.S."/>
            <person name="Martin F."/>
            <person name="Nordberg H.P."/>
            <person name="Cantor M.N."/>
            <person name="Hua S.X."/>
        </authorList>
    </citation>
    <scope>NUCLEOTIDE SEQUENCE [LARGE SCALE GENOMIC DNA]</scope>
    <source>
        <strain evidence="2">h7</strain>
    </source>
</reference>
<gene>
    <name evidence="1" type="ORF">M413DRAFT_445248</name>
</gene>